<evidence type="ECO:0000313" key="3">
    <source>
        <dbReference type="Ensembl" id="ENSSANP00000047489.1"/>
    </source>
</evidence>
<dbReference type="CDD" id="cd00201">
    <property type="entry name" value="WW"/>
    <property type="match status" value="1"/>
</dbReference>
<reference evidence="3" key="2">
    <citation type="submission" date="2025-09" db="UniProtKB">
        <authorList>
            <consortium name="Ensembl"/>
        </authorList>
    </citation>
    <scope>IDENTIFICATION</scope>
</reference>
<evidence type="ECO:0000313" key="4">
    <source>
        <dbReference type="Proteomes" id="UP000472260"/>
    </source>
</evidence>
<dbReference type="InterPro" id="IPR040023">
    <property type="entry name" value="WBP4"/>
</dbReference>
<reference evidence="3" key="1">
    <citation type="submission" date="2025-08" db="UniProtKB">
        <authorList>
            <consortium name="Ensembl"/>
        </authorList>
    </citation>
    <scope>IDENTIFICATION</scope>
</reference>
<feature type="compositionally biased region" description="Basic residues" evidence="1">
    <location>
        <begin position="83"/>
        <end position="92"/>
    </location>
</feature>
<proteinExistence type="predicted"/>
<dbReference type="AlphaFoldDB" id="A0A671NRM7"/>
<dbReference type="PROSITE" id="PS01159">
    <property type="entry name" value="WW_DOMAIN_1"/>
    <property type="match status" value="1"/>
</dbReference>
<dbReference type="Proteomes" id="UP000472260">
    <property type="component" value="Unassembled WGS sequence"/>
</dbReference>
<gene>
    <name evidence="3" type="primary">LOC107663443</name>
</gene>
<organism evidence="3 4">
    <name type="scientific">Sinocyclocheilus anshuiensis</name>
    <dbReference type="NCBI Taxonomy" id="1608454"/>
    <lineage>
        <taxon>Eukaryota</taxon>
        <taxon>Metazoa</taxon>
        <taxon>Chordata</taxon>
        <taxon>Craniata</taxon>
        <taxon>Vertebrata</taxon>
        <taxon>Euteleostomi</taxon>
        <taxon>Actinopterygii</taxon>
        <taxon>Neopterygii</taxon>
        <taxon>Teleostei</taxon>
        <taxon>Ostariophysi</taxon>
        <taxon>Cypriniformes</taxon>
        <taxon>Cyprinidae</taxon>
        <taxon>Cyprininae</taxon>
        <taxon>Sinocyclocheilus</taxon>
    </lineage>
</organism>
<dbReference type="Ensembl" id="ENSSANT00000050517.1">
    <property type="protein sequence ID" value="ENSSANP00000047489.1"/>
    <property type="gene ID" value="ENSSANG00000023959.1"/>
</dbReference>
<dbReference type="Gene3D" id="2.20.70.10">
    <property type="match status" value="1"/>
</dbReference>
<accession>A0A671NRM7</accession>
<dbReference type="GO" id="GO:0071011">
    <property type="term" value="C:precatalytic spliceosome"/>
    <property type="evidence" value="ECO:0007669"/>
    <property type="project" value="TreeGrafter"/>
</dbReference>
<keyword evidence="4" id="KW-1185">Reference proteome</keyword>
<sequence length="372" mass="41374">CWIADNKPSIEFHERGKNHKENVAAKISEIKKKSVAKAKQEQKMSKEFAAMEEAALKAYEEDLKRLAAQSSGESVAPSEAPVKKQKKPKKLKASVPSESSGGGRPDVWLRGTTNNSLLYYYNTVTGGELMFETRVCGRELVISRRTSGAWMEAVSPDGYMYYYNTERGESSWEKPDDLNSEDVAPPGVESPREETRAAEDLPPPQPESVSGAEDTSDPPKDTPEPDETKQTSLLKTSFRKRKEELVQTSADDGGERSSDDGGSGEEKREDSAVTDTVKKDETPVKRPRKTNPYGAWEQIQPQEDPYEKVDLQLPQVESVAQTPADVPPEPRARFRERTITSLGAESSAGATFKKRKTENGKSRSLRQRETDE</sequence>
<feature type="compositionally biased region" description="Basic and acidic residues" evidence="1">
    <location>
        <begin position="217"/>
        <end position="229"/>
    </location>
</feature>
<dbReference type="SMART" id="SM00456">
    <property type="entry name" value="WW"/>
    <property type="match status" value="1"/>
</dbReference>
<feature type="compositionally biased region" description="Basic and acidic residues" evidence="1">
    <location>
        <begin position="357"/>
        <end position="372"/>
    </location>
</feature>
<feature type="domain" description="WW" evidence="2">
    <location>
        <begin position="144"/>
        <end position="177"/>
    </location>
</feature>
<evidence type="ECO:0000259" key="2">
    <source>
        <dbReference type="PROSITE" id="PS50020"/>
    </source>
</evidence>
<feature type="region of interest" description="Disordered" evidence="1">
    <location>
        <begin position="67"/>
        <end position="108"/>
    </location>
</feature>
<feature type="region of interest" description="Disordered" evidence="1">
    <location>
        <begin position="169"/>
        <end position="372"/>
    </location>
</feature>
<dbReference type="PANTHER" id="PTHR13173:SF10">
    <property type="entry name" value="WW DOMAIN-BINDING PROTEIN 4"/>
    <property type="match status" value="1"/>
</dbReference>
<protein>
    <recommendedName>
        <fullName evidence="2">WW domain-containing protein</fullName>
    </recommendedName>
</protein>
<evidence type="ECO:0000256" key="1">
    <source>
        <dbReference type="SAM" id="MobiDB-lite"/>
    </source>
</evidence>
<dbReference type="InterPro" id="IPR001202">
    <property type="entry name" value="WW_dom"/>
</dbReference>
<feature type="compositionally biased region" description="Basic and acidic residues" evidence="1">
    <location>
        <begin position="253"/>
        <end position="284"/>
    </location>
</feature>
<dbReference type="PANTHER" id="PTHR13173">
    <property type="entry name" value="WW DOMAIN BINDING PROTEIN 4"/>
    <property type="match status" value="1"/>
</dbReference>
<dbReference type="PROSITE" id="PS50020">
    <property type="entry name" value="WW_DOMAIN_2"/>
    <property type="match status" value="1"/>
</dbReference>
<feature type="compositionally biased region" description="Basic and acidic residues" evidence="1">
    <location>
        <begin position="190"/>
        <end position="199"/>
    </location>
</feature>
<feature type="compositionally biased region" description="Basic and acidic residues" evidence="1">
    <location>
        <begin position="328"/>
        <end position="338"/>
    </location>
</feature>
<name>A0A671NRM7_9TELE</name>
<dbReference type="InterPro" id="IPR036020">
    <property type="entry name" value="WW_dom_sf"/>
</dbReference>
<dbReference type="GO" id="GO:0003723">
    <property type="term" value="F:RNA binding"/>
    <property type="evidence" value="ECO:0007669"/>
    <property type="project" value="TreeGrafter"/>
</dbReference>
<dbReference type="SUPFAM" id="SSF51045">
    <property type="entry name" value="WW domain"/>
    <property type="match status" value="1"/>
</dbReference>
<dbReference type="GO" id="GO:0000398">
    <property type="term" value="P:mRNA splicing, via spliceosome"/>
    <property type="evidence" value="ECO:0007669"/>
    <property type="project" value="InterPro"/>
</dbReference>
<dbReference type="Pfam" id="PF00397">
    <property type="entry name" value="WW"/>
    <property type="match status" value="1"/>
</dbReference>